<proteinExistence type="predicted"/>
<reference evidence="1" key="1">
    <citation type="submission" date="2023-01" db="EMBL/GenBank/DDBJ databases">
        <title>Human gut microbiome strain richness.</title>
        <authorList>
            <person name="Chen-Liaw A."/>
        </authorList>
    </citation>
    <scope>NUCLEOTIDE SEQUENCE</scope>
    <source>
        <strain evidence="1">2225st1_A6_2225SCRN_200828</strain>
    </source>
</reference>
<comment type="caution">
    <text evidence="1">The sequence shown here is derived from an EMBL/GenBank/DDBJ whole genome shotgun (WGS) entry which is preliminary data.</text>
</comment>
<name>A0AAW6CD53_FLAPL</name>
<sequence>AAYGKSIRYRIDDGGVVWDGFSEITKQTLEAAARRRSTPWEIIQGDKEHSASNNALIEALESSANQFVPTRFSYEEFKNLHGDLIFGGQQPKRALDAIKERLSDDGYFLRTGIQVKKNGAKGNGFMVQRIDSVEPEQIIV</sequence>
<accession>A0AAW6CD53</accession>
<organism evidence="1 2">
    <name type="scientific">Flavonifractor plautii</name>
    <name type="common">Fusobacterium plautii</name>
    <dbReference type="NCBI Taxonomy" id="292800"/>
    <lineage>
        <taxon>Bacteria</taxon>
        <taxon>Bacillati</taxon>
        <taxon>Bacillota</taxon>
        <taxon>Clostridia</taxon>
        <taxon>Eubacteriales</taxon>
        <taxon>Oscillospiraceae</taxon>
        <taxon>Flavonifractor</taxon>
    </lineage>
</organism>
<dbReference type="AlphaFoldDB" id="A0AAW6CD53"/>
<protein>
    <submittedName>
        <fullName evidence="1">Uncharacterized protein</fullName>
    </submittedName>
</protein>
<evidence type="ECO:0000313" key="1">
    <source>
        <dbReference type="EMBL" id="MDB7909009.1"/>
    </source>
</evidence>
<dbReference type="RefSeq" id="WP_271909162.1">
    <property type="nucleotide sequence ID" value="NZ_JAQLWN010000057.1"/>
</dbReference>
<feature type="non-terminal residue" evidence="1">
    <location>
        <position position="1"/>
    </location>
</feature>
<evidence type="ECO:0000313" key="2">
    <source>
        <dbReference type="Proteomes" id="UP001211006"/>
    </source>
</evidence>
<dbReference type="EMBL" id="JAQLWO010000067">
    <property type="protein sequence ID" value="MDB7909009.1"/>
    <property type="molecule type" value="Genomic_DNA"/>
</dbReference>
<dbReference type="Proteomes" id="UP001211006">
    <property type="component" value="Unassembled WGS sequence"/>
</dbReference>
<gene>
    <name evidence="1" type="ORF">PND83_23850</name>
</gene>